<dbReference type="PANTHER" id="PTHR47354">
    <property type="entry name" value="NADH OXIDOREDUCTASE HCR"/>
    <property type="match status" value="1"/>
</dbReference>
<dbReference type="SUPFAM" id="SSF63380">
    <property type="entry name" value="Riboflavin synthase domain-like"/>
    <property type="match status" value="1"/>
</dbReference>
<evidence type="ECO:0000256" key="4">
    <source>
        <dbReference type="ARBA" id="ARBA00022692"/>
    </source>
</evidence>
<feature type="domain" description="FAD-binding FR-type" evidence="14">
    <location>
        <begin position="201"/>
        <end position="307"/>
    </location>
</feature>
<dbReference type="InterPro" id="IPR039261">
    <property type="entry name" value="FNR_nucleotide-bd"/>
</dbReference>
<dbReference type="Gene3D" id="2.40.30.10">
    <property type="entry name" value="Translation factors"/>
    <property type="match status" value="1"/>
</dbReference>
<dbReference type="EMBL" id="BAABJP010000007">
    <property type="protein sequence ID" value="GAA5151533.1"/>
    <property type="molecule type" value="Genomic_DNA"/>
</dbReference>
<protein>
    <recommendedName>
        <fullName evidence="14">FAD-binding FR-type domain-containing protein</fullName>
    </recommendedName>
</protein>
<dbReference type="Pfam" id="PF01794">
    <property type="entry name" value="Ferric_reduct"/>
    <property type="match status" value="1"/>
</dbReference>
<dbReference type="InterPro" id="IPR050415">
    <property type="entry name" value="MRET"/>
</dbReference>
<dbReference type="InterPro" id="IPR013130">
    <property type="entry name" value="Fe3_Rdtase_TM_dom"/>
</dbReference>
<evidence type="ECO:0000256" key="2">
    <source>
        <dbReference type="ARBA" id="ARBA00004141"/>
    </source>
</evidence>
<organism evidence="15 16">
    <name type="scientific">Pseudonocardia eucalypti</name>
    <dbReference type="NCBI Taxonomy" id="648755"/>
    <lineage>
        <taxon>Bacteria</taxon>
        <taxon>Bacillati</taxon>
        <taxon>Actinomycetota</taxon>
        <taxon>Actinomycetes</taxon>
        <taxon>Pseudonocardiales</taxon>
        <taxon>Pseudonocardiaceae</taxon>
        <taxon>Pseudonocardia</taxon>
    </lineage>
</organism>
<keyword evidence="5" id="KW-0001">2Fe-2S</keyword>
<keyword evidence="6" id="KW-0479">Metal-binding</keyword>
<dbReference type="PRINTS" id="PR00406">
    <property type="entry name" value="CYTB5RDTASE"/>
</dbReference>
<dbReference type="InterPro" id="IPR017938">
    <property type="entry name" value="Riboflavin_synthase-like_b-brl"/>
</dbReference>
<dbReference type="InterPro" id="IPR001433">
    <property type="entry name" value="OxRdtase_FAD/NAD-bd"/>
</dbReference>
<dbReference type="Pfam" id="PF00175">
    <property type="entry name" value="NAD_binding_1"/>
    <property type="match status" value="1"/>
</dbReference>
<evidence type="ECO:0000256" key="8">
    <source>
        <dbReference type="ARBA" id="ARBA00022989"/>
    </source>
</evidence>
<feature type="transmembrane region" description="Helical" evidence="13">
    <location>
        <begin position="39"/>
        <end position="57"/>
    </location>
</feature>
<dbReference type="Proteomes" id="UP001428817">
    <property type="component" value="Unassembled WGS sequence"/>
</dbReference>
<keyword evidence="4 13" id="KW-0812">Transmembrane</keyword>
<dbReference type="SUPFAM" id="SSF52343">
    <property type="entry name" value="Ferredoxin reductase-like, C-terminal NADP-linked domain"/>
    <property type="match status" value="1"/>
</dbReference>
<evidence type="ECO:0000256" key="5">
    <source>
        <dbReference type="ARBA" id="ARBA00022714"/>
    </source>
</evidence>
<keyword evidence="3" id="KW-0285">Flavoprotein</keyword>
<feature type="transmembrane region" description="Helical" evidence="13">
    <location>
        <begin position="146"/>
        <end position="165"/>
    </location>
</feature>
<evidence type="ECO:0000256" key="10">
    <source>
        <dbReference type="ARBA" id="ARBA00023004"/>
    </source>
</evidence>
<evidence type="ECO:0000259" key="14">
    <source>
        <dbReference type="PROSITE" id="PS51384"/>
    </source>
</evidence>
<evidence type="ECO:0000313" key="16">
    <source>
        <dbReference type="Proteomes" id="UP001428817"/>
    </source>
</evidence>
<comment type="caution">
    <text evidence="15">The sequence shown here is derived from an EMBL/GenBank/DDBJ whole genome shotgun (WGS) entry which is preliminary data.</text>
</comment>
<keyword evidence="7" id="KW-0274">FAD</keyword>
<keyword evidence="16" id="KW-1185">Reference proteome</keyword>
<evidence type="ECO:0000256" key="1">
    <source>
        <dbReference type="ARBA" id="ARBA00001974"/>
    </source>
</evidence>
<dbReference type="RefSeq" id="WP_185066665.1">
    <property type="nucleotide sequence ID" value="NZ_BAABJP010000007.1"/>
</dbReference>
<reference evidence="16" key="1">
    <citation type="journal article" date="2019" name="Int. J. Syst. Evol. Microbiol.">
        <title>The Global Catalogue of Microorganisms (GCM) 10K type strain sequencing project: providing services to taxonomists for standard genome sequencing and annotation.</title>
        <authorList>
            <consortium name="The Broad Institute Genomics Platform"/>
            <consortium name="The Broad Institute Genome Sequencing Center for Infectious Disease"/>
            <person name="Wu L."/>
            <person name="Ma J."/>
        </authorList>
    </citation>
    <scope>NUCLEOTIDE SEQUENCE [LARGE SCALE GENOMIC DNA]</scope>
    <source>
        <strain evidence="16">JCM 18303</strain>
    </source>
</reference>
<keyword evidence="8 13" id="KW-1133">Transmembrane helix</keyword>
<comment type="subcellular location">
    <subcellularLocation>
        <location evidence="2">Membrane</location>
        <topology evidence="2">Multi-pass membrane protein</topology>
    </subcellularLocation>
</comment>
<evidence type="ECO:0000256" key="3">
    <source>
        <dbReference type="ARBA" id="ARBA00022630"/>
    </source>
</evidence>
<sequence>MLPGKARLCWAVAFLAVMVAPTLLSLVNGSDNPLLNQLAVQSGVLATGLLVCAVITPSRLRSLTRALGIEAVLGVHRLLGLLLLLMVVLHVVLVLASAPSAVTLFDPRQWSMPSRAGIGATVGLVALTGLAVLRHRVRHRYALWRWVHLALGGSVVVLTGLHVWWLRHLVNDPPLRITFGLLAALVLGVLSHRWVWRPSFDAHRAYEVHEVRAETGDVNTLVIRPRRPRHGFDTSSMPYAPGQFAWLRVGRWVGAEEHPFTIASAPAGTESVEFTVRNVGDFTGGLAKLRPGDPVWVDGPYGSFTWEGREKRAGLVLVAAGVGITPMISMLRALALRGDTREVLLVSGASTVDELLFRDELRLIGQQLRLTLVETLSHPPEEWPGRTGRIDGALLRDVLPSRGARRKLEYFVCGPPAMVTDVVTALEELRIDRARIHTEQFEMV</sequence>
<dbReference type="PANTHER" id="PTHR47354:SF8">
    <property type="entry name" value="1,2-PHENYLACETYL-COA EPOXIDASE, SUBUNIT E"/>
    <property type="match status" value="1"/>
</dbReference>
<evidence type="ECO:0000256" key="13">
    <source>
        <dbReference type="SAM" id="Phobius"/>
    </source>
</evidence>
<keyword evidence="12 13" id="KW-0472">Membrane</keyword>
<comment type="cofactor">
    <cofactor evidence="1">
        <name>FAD</name>
        <dbReference type="ChEBI" id="CHEBI:57692"/>
    </cofactor>
</comment>
<gene>
    <name evidence="15" type="ORF">GCM10023321_18750</name>
</gene>
<evidence type="ECO:0000256" key="7">
    <source>
        <dbReference type="ARBA" id="ARBA00022827"/>
    </source>
</evidence>
<dbReference type="Pfam" id="PF08022">
    <property type="entry name" value="FAD_binding_8"/>
    <property type="match status" value="1"/>
</dbReference>
<dbReference type="PROSITE" id="PS51384">
    <property type="entry name" value="FAD_FR"/>
    <property type="match status" value="1"/>
</dbReference>
<evidence type="ECO:0000256" key="6">
    <source>
        <dbReference type="ARBA" id="ARBA00022723"/>
    </source>
</evidence>
<dbReference type="InterPro" id="IPR013112">
    <property type="entry name" value="FAD-bd_8"/>
</dbReference>
<evidence type="ECO:0000256" key="9">
    <source>
        <dbReference type="ARBA" id="ARBA00023002"/>
    </source>
</evidence>
<feature type="transmembrane region" description="Helical" evidence="13">
    <location>
        <begin position="177"/>
        <end position="196"/>
    </location>
</feature>
<feature type="transmembrane region" description="Helical" evidence="13">
    <location>
        <begin position="78"/>
        <end position="96"/>
    </location>
</feature>
<dbReference type="Gene3D" id="3.40.50.80">
    <property type="entry name" value="Nucleotide-binding domain of ferredoxin-NADP reductase (FNR) module"/>
    <property type="match status" value="1"/>
</dbReference>
<evidence type="ECO:0000256" key="12">
    <source>
        <dbReference type="ARBA" id="ARBA00023136"/>
    </source>
</evidence>
<dbReference type="InterPro" id="IPR017927">
    <property type="entry name" value="FAD-bd_FR_type"/>
</dbReference>
<keyword evidence="10" id="KW-0408">Iron</keyword>
<accession>A0ABP9PT06</accession>
<keyword evidence="11" id="KW-0411">Iron-sulfur</keyword>
<feature type="transmembrane region" description="Helical" evidence="13">
    <location>
        <begin position="116"/>
        <end position="134"/>
    </location>
</feature>
<proteinExistence type="predicted"/>
<keyword evidence="9" id="KW-0560">Oxidoreductase</keyword>
<dbReference type="CDD" id="cd06198">
    <property type="entry name" value="FNR_like_3"/>
    <property type="match status" value="1"/>
</dbReference>
<name>A0ABP9PT06_9PSEU</name>
<feature type="transmembrane region" description="Helical" evidence="13">
    <location>
        <begin position="313"/>
        <end position="335"/>
    </location>
</feature>
<evidence type="ECO:0000256" key="11">
    <source>
        <dbReference type="ARBA" id="ARBA00023014"/>
    </source>
</evidence>
<evidence type="ECO:0000313" key="15">
    <source>
        <dbReference type="EMBL" id="GAA5151533.1"/>
    </source>
</evidence>